<feature type="compositionally biased region" description="Polar residues" evidence="1">
    <location>
        <begin position="135"/>
        <end position="144"/>
    </location>
</feature>
<evidence type="ECO:0000256" key="1">
    <source>
        <dbReference type="SAM" id="MobiDB-lite"/>
    </source>
</evidence>
<accession>A0A0B7K9N1</accession>
<name>A0A0B7K9N1_BIOOC</name>
<dbReference type="AlphaFoldDB" id="A0A0B7K9N1"/>
<dbReference type="EMBL" id="CDPU01000040">
    <property type="protein sequence ID" value="CEO54198.1"/>
    <property type="molecule type" value="Genomic_DNA"/>
</dbReference>
<sequence>MSEGVVIIPERGVMRHGAEMEVRLTKSLMSLVPQPNFPSSNTGLTLAYLPHRSFGIAVSIIEPSKEYAWEHSLGVIVVPGVDTASSETWLEGKGKDWTQFLPAAELSRRHKTYGTNRDLYCRSRRSKCGSWGDDPSSTSKTCQQRGHGRD</sequence>
<protein>
    <submittedName>
        <fullName evidence="2">Uncharacterized protein</fullName>
    </submittedName>
</protein>
<feature type="region of interest" description="Disordered" evidence="1">
    <location>
        <begin position="127"/>
        <end position="150"/>
    </location>
</feature>
<evidence type="ECO:0000313" key="2">
    <source>
        <dbReference type="EMBL" id="CEO54198.1"/>
    </source>
</evidence>
<organism evidence="2">
    <name type="scientific">Bionectria ochroleuca</name>
    <name type="common">Gliocladium roseum</name>
    <dbReference type="NCBI Taxonomy" id="29856"/>
    <lineage>
        <taxon>Eukaryota</taxon>
        <taxon>Fungi</taxon>
        <taxon>Dikarya</taxon>
        <taxon>Ascomycota</taxon>
        <taxon>Pezizomycotina</taxon>
        <taxon>Sordariomycetes</taxon>
        <taxon>Hypocreomycetidae</taxon>
        <taxon>Hypocreales</taxon>
        <taxon>Bionectriaceae</taxon>
        <taxon>Clonostachys</taxon>
    </lineage>
</organism>
<gene>
    <name evidence="2" type="ORF">BN869_000010256_1</name>
</gene>
<reference evidence="2" key="1">
    <citation type="submission" date="2015-01" db="EMBL/GenBank/DDBJ databases">
        <authorList>
            <person name="Durling Mikael"/>
        </authorList>
    </citation>
    <scope>NUCLEOTIDE SEQUENCE</scope>
</reference>
<proteinExistence type="predicted"/>